<accession>A0A4V3QXG5</accession>
<dbReference type="EMBL" id="SRXU01000001">
    <property type="protein sequence ID" value="TGX46362.1"/>
    <property type="molecule type" value="Genomic_DNA"/>
</dbReference>
<gene>
    <name evidence="2" type="ORF">E5A74_04210</name>
</gene>
<proteinExistence type="predicted"/>
<dbReference type="Pfam" id="PF13517">
    <property type="entry name" value="FG-GAP_3"/>
    <property type="match status" value="3"/>
</dbReference>
<dbReference type="AlphaFoldDB" id="A0A4V3QXG5"/>
<evidence type="ECO:0000313" key="2">
    <source>
        <dbReference type="EMBL" id="TGX46362.1"/>
    </source>
</evidence>
<reference evidence="2 3" key="1">
    <citation type="submission" date="2019-04" db="EMBL/GenBank/DDBJ databases">
        <title>Sphingomonas psychrotolerans sp. nov., isolated from soil in the Tianshan Mountains, Xinjiang, China.</title>
        <authorList>
            <person name="Luo Y."/>
            <person name="Sheng H."/>
        </authorList>
    </citation>
    <scope>NUCLEOTIDE SEQUENCE [LARGE SCALE GENOMIC DNA]</scope>
    <source>
        <strain evidence="2 3">KIS18-15</strain>
    </source>
</reference>
<dbReference type="InterPro" id="IPR028994">
    <property type="entry name" value="Integrin_alpha_N"/>
</dbReference>
<sequence>MSDTEARVPAFRPPAHYPTDGIAQSLAGLDFDSDGDIDLLAAIYDDGSHNGYVALLENIGNGSFTAPVKVSGTWQTGPDILVADLNQDGNQDYLVVKLVFNGPEPWESVSDLYLYHGDGVGGFTFQRNTSTPGVIAATVLGDVNGDGRLDLITTRRVWSDPATSQALFAVELGQADGAFGNALTRVLPVGGNGIARGHLNDDAFIDLVVTTASGYSLLLGNGDGTFAQTNVSVAGGTTSPAVGDFNGDGNTDLPWRSAAGESRVWTLDGTTVLSQAATNSQAPTAWKVQDVADFNGDGKADILWRHDDGATFMWFMDGTDDYVGAGYTNSQTSLSWHIV</sequence>
<keyword evidence="3" id="KW-1185">Reference proteome</keyword>
<dbReference type="OrthoDB" id="733404at2"/>
<dbReference type="PANTHER" id="PTHR46580">
    <property type="entry name" value="SENSOR KINASE-RELATED"/>
    <property type="match status" value="1"/>
</dbReference>
<name>A0A4V3QXG5_9SPHN</name>
<dbReference type="InterPro" id="IPR013517">
    <property type="entry name" value="FG-GAP"/>
</dbReference>
<dbReference type="Gene3D" id="2.130.10.130">
    <property type="entry name" value="Integrin alpha, N-terminal"/>
    <property type="match status" value="1"/>
</dbReference>
<dbReference type="PANTHER" id="PTHR46580:SF4">
    <property type="entry name" value="ATP_GTP-BINDING PROTEIN"/>
    <property type="match status" value="1"/>
</dbReference>
<evidence type="ECO:0000256" key="1">
    <source>
        <dbReference type="ARBA" id="ARBA00022729"/>
    </source>
</evidence>
<dbReference type="RefSeq" id="WP_135982974.1">
    <property type="nucleotide sequence ID" value="NZ_JAASQM010000001.1"/>
</dbReference>
<protein>
    <submittedName>
        <fullName evidence="2">VCBS repeat-containing protein</fullName>
    </submittedName>
</protein>
<comment type="caution">
    <text evidence="2">The sequence shown here is derived from an EMBL/GenBank/DDBJ whole genome shotgun (WGS) entry which is preliminary data.</text>
</comment>
<dbReference type="Proteomes" id="UP000309848">
    <property type="component" value="Unassembled WGS sequence"/>
</dbReference>
<keyword evidence="1" id="KW-0732">Signal</keyword>
<dbReference type="Gene3D" id="2.40.128.340">
    <property type="match status" value="1"/>
</dbReference>
<evidence type="ECO:0000313" key="3">
    <source>
        <dbReference type="Proteomes" id="UP000309848"/>
    </source>
</evidence>
<dbReference type="SUPFAM" id="SSF69318">
    <property type="entry name" value="Integrin alpha N-terminal domain"/>
    <property type="match status" value="2"/>
</dbReference>
<organism evidence="2 3">
    <name type="scientific">Sphingomonas naasensis</name>
    <dbReference type="NCBI Taxonomy" id="1344951"/>
    <lineage>
        <taxon>Bacteria</taxon>
        <taxon>Pseudomonadati</taxon>
        <taxon>Pseudomonadota</taxon>
        <taxon>Alphaproteobacteria</taxon>
        <taxon>Sphingomonadales</taxon>
        <taxon>Sphingomonadaceae</taxon>
        <taxon>Sphingomonas</taxon>
    </lineage>
</organism>